<reference evidence="1 2" key="1">
    <citation type="submission" date="2016-10" db="EMBL/GenBank/DDBJ databases">
        <authorList>
            <person name="de Groot N.N."/>
        </authorList>
    </citation>
    <scope>NUCLEOTIDE SEQUENCE [LARGE SCALE GENOMIC DNA]</scope>
    <source>
        <strain evidence="1 2">DSM 19938</strain>
    </source>
</reference>
<dbReference type="EMBL" id="FNXY01000003">
    <property type="protein sequence ID" value="SEI70315.1"/>
    <property type="molecule type" value="Genomic_DNA"/>
</dbReference>
<gene>
    <name evidence="1" type="ORF">SAMN04487995_1786</name>
</gene>
<name>A0A1H6T252_9BACT</name>
<protein>
    <submittedName>
        <fullName evidence="1">Uncharacterized protein</fullName>
    </submittedName>
</protein>
<dbReference type="AlphaFoldDB" id="A0A1H6T252"/>
<evidence type="ECO:0000313" key="1">
    <source>
        <dbReference type="EMBL" id="SEI70315.1"/>
    </source>
</evidence>
<organism evidence="1 2">
    <name type="scientific">Dyadobacter koreensis</name>
    <dbReference type="NCBI Taxonomy" id="408657"/>
    <lineage>
        <taxon>Bacteria</taxon>
        <taxon>Pseudomonadati</taxon>
        <taxon>Bacteroidota</taxon>
        <taxon>Cytophagia</taxon>
        <taxon>Cytophagales</taxon>
        <taxon>Spirosomataceae</taxon>
        <taxon>Dyadobacter</taxon>
    </lineage>
</organism>
<evidence type="ECO:0000313" key="2">
    <source>
        <dbReference type="Proteomes" id="UP000199532"/>
    </source>
</evidence>
<sequence>MVNKVCWEFLRTKAGLDQPVFNLNGTDIRIYELWMLVNNWGILAA</sequence>
<proteinExistence type="predicted"/>
<dbReference type="Proteomes" id="UP000199532">
    <property type="component" value="Unassembled WGS sequence"/>
</dbReference>
<accession>A0A1H6T252</accession>
<keyword evidence="2" id="KW-1185">Reference proteome</keyword>